<dbReference type="Proteomes" id="UP000198769">
    <property type="component" value="Unassembled WGS sequence"/>
</dbReference>
<proteinExistence type="predicted"/>
<name>A0A1I4VYA6_CHROL</name>
<gene>
    <name evidence="1" type="ORF">SAMN05421594_0714</name>
</gene>
<protein>
    <submittedName>
        <fullName evidence="1">Uncharacterized protein</fullName>
    </submittedName>
</protein>
<evidence type="ECO:0000313" key="2">
    <source>
        <dbReference type="Proteomes" id="UP000198769"/>
    </source>
</evidence>
<accession>A0A1I4VYA6</accession>
<evidence type="ECO:0000313" key="1">
    <source>
        <dbReference type="EMBL" id="SFN05939.1"/>
    </source>
</evidence>
<keyword evidence="2" id="KW-1185">Reference proteome</keyword>
<sequence>MSVIKKTYNNLFFNHLNTIQKYSRLEGTYKNKLNLSTIF</sequence>
<dbReference type="EMBL" id="FOVD01000001">
    <property type="protein sequence ID" value="SFN05939.1"/>
    <property type="molecule type" value="Genomic_DNA"/>
</dbReference>
<reference evidence="2" key="1">
    <citation type="submission" date="2016-10" db="EMBL/GenBank/DDBJ databases">
        <authorList>
            <person name="Varghese N."/>
            <person name="Submissions S."/>
        </authorList>
    </citation>
    <scope>NUCLEOTIDE SEQUENCE [LARGE SCALE GENOMIC DNA]</scope>
    <source>
        <strain evidence="2">DSM 25575</strain>
    </source>
</reference>
<organism evidence="1 2">
    <name type="scientific">Chryseobacterium oleae</name>
    <dbReference type="NCBI Taxonomy" id="491207"/>
    <lineage>
        <taxon>Bacteria</taxon>
        <taxon>Pseudomonadati</taxon>
        <taxon>Bacteroidota</taxon>
        <taxon>Flavobacteriia</taxon>
        <taxon>Flavobacteriales</taxon>
        <taxon>Weeksellaceae</taxon>
        <taxon>Chryseobacterium group</taxon>
        <taxon>Chryseobacterium</taxon>
    </lineage>
</organism>
<dbReference type="AlphaFoldDB" id="A0A1I4VYA6"/>